<sequence>MNSSVGALLLAIAAVGLHQPAWATADGPDFFSVKGVASNDVLFVREKPSVASAKIGQIPPDGRGLRNLECRTFHGGQEVINSDAPLPGTTRWCKIQYQGMAGWVNARFLKADMEAEAQLEQQGKDLSLSDADAPSEGLHGPASGTIRAQMKKSRLSNDYVSVFYGDLTGQGTNDAISLIYSPFEGGNSMELHTWVWREINGTYKLARIVKINELFGESPRNVKFSPGRISVTTTVPKPDDPRCCPTGVKTFTISVR</sequence>
<comment type="caution">
    <text evidence="3">The sequence shown here is derived from an EMBL/GenBank/DDBJ whole genome shotgun (WGS) entry which is preliminary data.</text>
</comment>
<evidence type="ECO:0000313" key="4">
    <source>
        <dbReference type="Proteomes" id="UP000620670"/>
    </source>
</evidence>
<feature type="signal peptide" evidence="2">
    <location>
        <begin position="1"/>
        <end position="23"/>
    </location>
</feature>
<organism evidence="3 4">
    <name type="scientific">Microvirga splendida</name>
    <dbReference type="NCBI Taxonomy" id="2795727"/>
    <lineage>
        <taxon>Bacteria</taxon>
        <taxon>Pseudomonadati</taxon>
        <taxon>Pseudomonadota</taxon>
        <taxon>Alphaproteobacteria</taxon>
        <taxon>Hyphomicrobiales</taxon>
        <taxon>Methylobacteriaceae</taxon>
        <taxon>Microvirga</taxon>
    </lineage>
</organism>
<protein>
    <submittedName>
        <fullName evidence="3">SH3 domain-containing protein</fullName>
    </submittedName>
</protein>
<evidence type="ECO:0000256" key="1">
    <source>
        <dbReference type="SAM" id="MobiDB-lite"/>
    </source>
</evidence>
<keyword evidence="2" id="KW-0732">Signal</keyword>
<evidence type="ECO:0000313" key="3">
    <source>
        <dbReference type="EMBL" id="MBJ6124036.1"/>
    </source>
</evidence>
<dbReference type="Proteomes" id="UP000620670">
    <property type="component" value="Unassembled WGS sequence"/>
</dbReference>
<keyword evidence="4" id="KW-1185">Reference proteome</keyword>
<feature type="chain" id="PRO_5046070089" evidence="2">
    <location>
        <begin position="24"/>
        <end position="256"/>
    </location>
</feature>
<accession>A0ABS0XVH2</accession>
<feature type="region of interest" description="Disordered" evidence="1">
    <location>
        <begin position="120"/>
        <end position="143"/>
    </location>
</feature>
<dbReference type="RefSeq" id="WP_199046005.1">
    <property type="nucleotide sequence ID" value="NZ_JAELXT010000001.1"/>
</dbReference>
<evidence type="ECO:0000256" key="2">
    <source>
        <dbReference type="SAM" id="SignalP"/>
    </source>
</evidence>
<gene>
    <name evidence="3" type="ORF">JAO75_01325</name>
</gene>
<proteinExistence type="predicted"/>
<dbReference type="EMBL" id="JAELXT010000001">
    <property type="protein sequence ID" value="MBJ6124036.1"/>
    <property type="molecule type" value="Genomic_DNA"/>
</dbReference>
<name>A0ABS0XVH2_9HYPH</name>
<reference evidence="4" key="1">
    <citation type="submission" date="2020-12" db="EMBL/GenBank/DDBJ databases">
        <title>Hymenobacter sp.</title>
        <authorList>
            <person name="Kim M.K."/>
        </authorList>
    </citation>
    <scope>NUCLEOTIDE SEQUENCE [LARGE SCALE GENOMIC DNA]</scope>
    <source>
        <strain evidence="4">BT325</strain>
    </source>
</reference>
<dbReference type="Gene3D" id="2.30.30.40">
    <property type="entry name" value="SH3 Domains"/>
    <property type="match status" value="1"/>
</dbReference>